<dbReference type="Proteomes" id="UP001226651">
    <property type="component" value="Chromosome"/>
</dbReference>
<protein>
    <submittedName>
        <fullName evidence="1">Type II toxin-antitoxin system YhaV family toxin</fullName>
    </submittedName>
</protein>
<evidence type="ECO:0000313" key="2">
    <source>
        <dbReference type="Proteomes" id="UP001226651"/>
    </source>
</evidence>
<reference evidence="1 2" key="1">
    <citation type="submission" date="2023-06" db="EMBL/GenBank/DDBJ databases">
        <title>Proteus appendicitidis sp. nov., isolated from the appendiceal pus of an appendicitis patient in Yongzhou, China.</title>
        <authorList>
            <person name="Cai X."/>
        </authorList>
    </citation>
    <scope>NUCLEOTIDE SEQUENCE [LARGE SCALE GENOMIC DNA]</scope>
    <source>
        <strain evidence="1 2">HZ0627</strain>
    </source>
</reference>
<sequence length="164" mass="18878">MDTLEINGWKIFFHQCFLDQIIELIENVKKLKASDPSGYKKKSATKLLTAIKKVIEERIARNPLDPIFHLGNTLGSNNKHWFRAKFLQQFRLFFRCSEEHKIIVIGLVNDFNTLRAYDSKSDAYKVFSSKLKAGKPPNDWQTLLKEASATAGAETLSIQDFFNH</sequence>
<gene>
    <name evidence="1" type="ORF">QQS39_16000</name>
</gene>
<proteinExistence type="predicted"/>
<organism evidence="1 2">
    <name type="scientific">Proteus appendicitidis</name>
    <dbReference type="NCBI Taxonomy" id="3034648"/>
    <lineage>
        <taxon>Bacteria</taxon>
        <taxon>Pseudomonadati</taxon>
        <taxon>Pseudomonadota</taxon>
        <taxon>Gammaproteobacteria</taxon>
        <taxon>Enterobacterales</taxon>
        <taxon>Morganellaceae</taxon>
        <taxon>Proteus</taxon>
    </lineage>
</organism>
<dbReference type="InterPro" id="IPR021679">
    <property type="entry name" value="Toxin_endonuclease_YhaV"/>
</dbReference>
<name>A0ABY8Y7J3_9GAMM</name>
<dbReference type="EMBL" id="CP127389">
    <property type="protein sequence ID" value="WIV87936.1"/>
    <property type="molecule type" value="Genomic_DNA"/>
</dbReference>
<dbReference type="RefSeq" id="WP_285804914.1">
    <property type="nucleotide sequence ID" value="NZ_CP127389.1"/>
</dbReference>
<accession>A0ABY8Y7J3</accession>
<dbReference type="Pfam" id="PF11663">
    <property type="entry name" value="Toxin_YhaV"/>
    <property type="match status" value="1"/>
</dbReference>
<keyword evidence="2" id="KW-1185">Reference proteome</keyword>
<evidence type="ECO:0000313" key="1">
    <source>
        <dbReference type="EMBL" id="WIV87936.1"/>
    </source>
</evidence>